<dbReference type="InterPro" id="IPR036291">
    <property type="entry name" value="NAD(P)-bd_dom_sf"/>
</dbReference>
<comment type="caution">
    <text evidence="3">The sequence shown here is derived from an EMBL/GenBank/DDBJ whole genome shotgun (WGS) entry which is preliminary data.</text>
</comment>
<reference evidence="3 4" key="1">
    <citation type="submission" date="2014-03" db="EMBL/GenBank/DDBJ databases">
        <title>Genomics of Bifidobacteria.</title>
        <authorList>
            <person name="Ventura M."/>
            <person name="Milani C."/>
            <person name="Lugli G.A."/>
        </authorList>
    </citation>
    <scope>NUCLEOTIDE SEQUENCE [LARGE SCALE GENOMIC DNA]</scope>
    <source>
        <strain evidence="3 4">DSM 22767</strain>
    </source>
</reference>
<evidence type="ECO:0000313" key="3">
    <source>
        <dbReference type="EMBL" id="KFI45665.1"/>
    </source>
</evidence>
<evidence type="ECO:0000259" key="2">
    <source>
        <dbReference type="Pfam" id="PF03807"/>
    </source>
</evidence>
<evidence type="ECO:0000313" key="4">
    <source>
        <dbReference type="Proteomes" id="UP000029096"/>
    </source>
</evidence>
<dbReference type="AlphaFoldDB" id="A0A086ZGL5"/>
<accession>A0A086ZGL5</accession>
<evidence type="ECO:0000256" key="1">
    <source>
        <dbReference type="ARBA" id="ARBA00023002"/>
    </source>
</evidence>
<gene>
    <name evidence="3" type="ORF">BBOH_0921</name>
</gene>
<dbReference type="eggNOG" id="COG2085">
    <property type="taxonomic scope" value="Bacteria"/>
</dbReference>
<dbReference type="Pfam" id="PF03807">
    <property type="entry name" value="F420_oxidored"/>
    <property type="match status" value="1"/>
</dbReference>
<dbReference type="InterPro" id="IPR028939">
    <property type="entry name" value="P5C_Rdtase_cat_N"/>
</dbReference>
<dbReference type="Gene3D" id="3.40.50.720">
    <property type="entry name" value="NAD(P)-binding Rossmann-like Domain"/>
    <property type="match status" value="1"/>
</dbReference>
<dbReference type="STRING" id="1437606.BBOH_0921"/>
<keyword evidence="1" id="KW-0560">Oxidoreductase</keyword>
<keyword evidence="4" id="KW-1185">Reference proteome</keyword>
<protein>
    <submittedName>
        <fullName evidence="3">NADP oxidoreductase coenzyme F420-dependent</fullName>
    </submittedName>
</protein>
<dbReference type="RefSeq" id="WP_033521403.1">
    <property type="nucleotide sequence ID" value="NZ_JDUS01000006.1"/>
</dbReference>
<proteinExistence type="predicted"/>
<sequence length="204" mass="20773">MTSITVLGSGSIGTAVAGIGVAAGADVQVIDRDKAKAAAISSVTASEWGEPITGEIVVLALPYPAQASVAEQYASQLAGKIVVDPSNPVDFSTMDSALPQGAHSAAEQLANSLPDSKIVKAFNTDFAATLASRTNDGAPTTVMAASDSDEAKRALQTIVEKADLRFVDAGPLKRASYLEGFGALQMAVATSGGTQWTSGFKVVK</sequence>
<dbReference type="InterPro" id="IPR051267">
    <property type="entry name" value="STEAP_metalloreductase"/>
</dbReference>
<dbReference type="Proteomes" id="UP000029096">
    <property type="component" value="Unassembled WGS sequence"/>
</dbReference>
<dbReference type="PANTHER" id="PTHR14239:SF10">
    <property type="entry name" value="REDUCTASE"/>
    <property type="match status" value="1"/>
</dbReference>
<dbReference type="EMBL" id="JGYP01000002">
    <property type="protein sequence ID" value="KFI45665.1"/>
    <property type="molecule type" value="Genomic_DNA"/>
</dbReference>
<dbReference type="PANTHER" id="PTHR14239">
    <property type="entry name" value="DUDULIN-RELATED"/>
    <property type="match status" value="1"/>
</dbReference>
<feature type="domain" description="Pyrroline-5-carboxylate reductase catalytic N-terminal" evidence="2">
    <location>
        <begin position="4"/>
        <end position="88"/>
    </location>
</feature>
<name>A0A086ZGL5_9BIFI</name>
<organism evidence="3 4">
    <name type="scientific">Bifidobacterium bohemicum DSM 22767</name>
    <dbReference type="NCBI Taxonomy" id="1437606"/>
    <lineage>
        <taxon>Bacteria</taxon>
        <taxon>Bacillati</taxon>
        <taxon>Actinomycetota</taxon>
        <taxon>Actinomycetes</taxon>
        <taxon>Bifidobacteriales</taxon>
        <taxon>Bifidobacteriaceae</taxon>
        <taxon>Bifidobacterium</taxon>
    </lineage>
</organism>
<dbReference type="SUPFAM" id="SSF51735">
    <property type="entry name" value="NAD(P)-binding Rossmann-fold domains"/>
    <property type="match status" value="1"/>
</dbReference>
<dbReference type="GO" id="GO:0016491">
    <property type="term" value="F:oxidoreductase activity"/>
    <property type="evidence" value="ECO:0007669"/>
    <property type="project" value="UniProtKB-KW"/>
</dbReference>
<dbReference type="OrthoDB" id="5738121at2"/>